<dbReference type="AlphaFoldDB" id="A0A926Q2U1"/>
<proteinExistence type="predicted"/>
<dbReference type="SUPFAM" id="SSF54427">
    <property type="entry name" value="NTF2-like"/>
    <property type="match status" value="1"/>
</dbReference>
<dbReference type="Pfam" id="PF12893">
    <property type="entry name" value="Lumazine_bd_2"/>
    <property type="match status" value="1"/>
</dbReference>
<feature type="signal peptide" evidence="1">
    <location>
        <begin position="1"/>
        <end position="20"/>
    </location>
</feature>
<protein>
    <submittedName>
        <fullName evidence="2">Nuclear transport factor 2 family protein</fullName>
    </submittedName>
</protein>
<reference evidence="2 3" key="1">
    <citation type="submission" date="2020-09" db="EMBL/GenBank/DDBJ databases">
        <title>Sinomicrobium weinanense sp. nov., a halophilic bacteria isolated from saline-alkali soil.</title>
        <authorList>
            <person name="Wu P."/>
            <person name="Ren H."/>
            <person name="Mei Y."/>
            <person name="Liang Y."/>
            <person name="Chen Z."/>
        </authorList>
    </citation>
    <scope>NUCLEOTIDE SEQUENCE [LARGE SCALE GENOMIC DNA]</scope>
    <source>
        <strain evidence="2 3">FJxs</strain>
    </source>
</reference>
<organism evidence="2 3">
    <name type="scientific">Sinomicrobium weinanense</name>
    <dbReference type="NCBI Taxonomy" id="2842200"/>
    <lineage>
        <taxon>Bacteria</taxon>
        <taxon>Pseudomonadati</taxon>
        <taxon>Bacteroidota</taxon>
        <taxon>Flavobacteriia</taxon>
        <taxon>Flavobacteriales</taxon>
        <taxon>Flavobacteriaceae</taxon>
        <taxon>Sinomicrobium</taxon>
    </lineage>
</organism>
<name>A0A926Q2U1_9FLAO</name>
<evidence type="ECO:0000313" key="2">
    <source>
        <dbReference type="EMBL" id="MBC9795040.1"/>
    </source>
</evidence>
<keyword evidence="1" id="KW-0732">Signal</keyword>
<accession>A0A926Q2U1</accession>
<dbReference type="RefSeq" id="WP_187964198.1">
    <property type="nucleotide sequence ID" value="NZ_JACVDC010000006.1"/>
</dbReference>
<comment type="caution">
    <text evidence="2">The sequence shown here is derived from an EMBL/GenBank/DDBJ whole genome shotgun (WGS) entry which is preliminary data.</text>
</comment>
<feature type="chain" id="PRO_5037507255" evidence="1">
    <location>
        <begin position="21"/>
        <end position="144"/>
    </location>
</feature>
<dbReference type="Proteomes" id="UP000653730">
    <property type="component" value="Unassembled WGS sequence"/>
</dbReference>
<sequence length="144" mass="16206">MKVNCLSGITFLVFVMGSFAMTFAQSTSEEYPEVCKTLNYYLEGGTNNDFEVLQKAFHANATMKSVNAEGYKEGNALEIFKEKVKPGPPQDRITRIVSVSISGNTANARLEAEYTDFTYIDYINLLKIEGEWKIVGKIFYKKEG</sequence>
<gene>
    <name evidence="2" type="ORF">IBL28_03605</name>
</gene>
<dbReference type="Gene3D" id="3.10.450.50">
    <property type="match status" value="1"/>
</dbReference>
<evidence type="ECO:0000256" key="1">
    <source>
        <dbReference type="SAM" id="SignalP"/>
    </source>
</evidence>
<dbReference type="InterPro" id="IPR032710">
    <property type="entry name" value="NTF2-like_dom_sf"/>
</dbReference>
<dbReference type="InterPro" id="IPR039437">
    <property type="entry name" value="FrzH/put_lumazine-bd"/>
</dbReference>
<evidence type="ECO:0000313" key="3">
    <source>
        <dbReference type="Proteomes" id="UP000653730"/>
    </source>
</evidence>
<keyword evidence="3" id="KW-1185">Reference proteome</keyword>
<dbReference type="EMBL" id="JACVDC010000006">
    <property type="protein sequence ID" value="MBC9795040.1"/>
    <property type="molecule type" value="Genomic_DNA"/>
</dbReference>